<organism evidence="1 2">
    <name type="scientific">Batillaria attramentaria</name>
    <dbReference type="NCBI Taxonomy" id="370345"/>
    <lineage>
        <taxon>Eukaryota</taxon>
        <taxon>Metazoa</taxon>
        <taxon>Spiralia</taxon>
        <taxon>Lophotrochozoa</taxon>
        <taxon>Mollusca</taxon>
        <taxon>Gastropoda</taxon>
        <taxon>Caenogastropoda</taxon>
        <taxon>Sorbeoconcha</taxon>
        <taxon>Cerithioidea</taxon>
        <taxon>Batillariidae</taxon>
        <taxon>Batillaria</taxon>
    </lineage>
</organism>
<gene>
    <name evidence="1" type="ORF">BaRGS_00034557</name>
</gene>
<evidence type="ECO:0000313" key="1">
    <source>
        <dbReference type="EMBL" id="KAK7474208.1"/>
    </source>
</evidence>
<keyword evidence="2" id="KW-1185">Reference proteome</keyword>
<dbReference type="Proteomes" id="UP001519460">
    <property type="component" value="Unassembled WGS sequence"/>
</dbReference>
<dbReference type="AlphaFoldDB" id="A0ABD0JH52"/>
<name>A0ABD0JH52_9CAEN</name>
<sequence length="115" mass="12993">MKSSMITTHADLAVSIQSEEGLRLTHIAAQQTIHTKCLTLGETPHVCRKISINKRPNLYIRTFLRGCFLSDNCHRLEAAVKRHRPVFIQRLLTAVAPFKPGSSLRGRTFPLPFKT</sequence>
<evidence type="ECO:0000313" key="2">
    <source>
        <dbReference type="Proteomes" id="UP001519460"/>
    </source>
</evidence>
<dbReference type="EMBL" id="JACVVK020000444">
    <property type="protein sequence ID" value="KAK7474208.1"/>
    <property type="molecule type" value="Genomic_DNA"/>
</dbReference>
<proteinExistence type="predicted"/>
<reference evidence="1 2" key="1">
    <citation type="journal article" date="2023" name="Sci. Data">
        <title>Genome assembly of the Korean intertidal mud-creeper Batillaria attramentaria.</title>
        <authorList>
            <person name="Patra A.K."/>
            <person name="Ho P.T."/>
            <person name="Jun S."/>
            <person name="Lee S.J."/>
            <person name="Kim Y."/>
            <person name="Won Y.J."/>
        </authorList>
    </citation>
    <scope>NUCLEOTIDE SEQUENCE [LARGE SCALE GENOMIC DNA]</scope>
    <source>
        <strain evidence="1">Wonlab-2016</strain>
    </source>
</reference>
<accession>A0ABD0JH52</accession>
<comment type="caution">
    <text evidence="1">The sequence shown here is derived from an EMBL/GenBank/DDBJ whole genome shotgun (WGS) entry which is preliminary data.</text>
</comment>
<protein>
    <submittedName>
        <fullName evidence="1">Uncharacterized protein</fullName>
    </submittedName>
</protein>